<evidence type="ECO:0000256" key="12">
    <source>
        <dbReference type="ARBA" id="ARBA00023228"/>
    </source>
</evidence>
<dbReference type="FunFam" id="3.20.20.80:FF:000035">
    <property type="entry name" value="Mannosidase beta"/>
    <property type="match status" value="2"/>
</dbReference>
<reference evidence="18" key="2">
    <citation type="submission" date="2023-04" db="EMBL/GenBank/DDBJ databases">
        <authorList>
            <person name="Bu L."/>
            <person name="Lu L."/>
            <person name="Laidemitt M.R."/>
            <person name="Zhang S.M."/>
            <person name="Mutuku M."/>
            <person name="Mkoji G."/>
            <person name="Steinauer M."/>
            <person name="Loker E.S."/>
        </authorList>
    </citation>
    <scope>NUCLEOTIDE SEQUENCE</scope>
    <source>
        <strain evidence="18">KasaAsao</strain>
        <tissue evidence="18">Whole Snail</tissue>
    </source>
</reference>
<dbReference type="GO" id="GO:0004567">
    <property type="term" value="F:beta-mannosidase activity"/>
    <property type="evidence" value="ECO:0007669"/>
    <property type="project" value="UniProtKB-EC"/>
</dbReference>
<dbReference type="Gene3D" id="2.60.120.260">
    <property type="entry name" value="Galactose-binding domain-like"/>
    <property type="match status" value="2"/>
</dbReference>
<accession>A0AAD8FE95</accession>
<keyword evidence="10" id="KW-1015">Disulfide bond</keyword>
<comment type="caution">
    <text evidence="18">The sequence shown here is derived from an EMBL/GenBank/DDBJ whole genome shotgun (WGS) entry which is preliminary data.</text>
</comment>
<dbReference type="PROSITE" id="PS51072">
    <property type="entry name" value="MHD"/>
    <property type="match status" value="1"/>
</dbReference>
<name>A0AAD8FE95_BIOPF</name>
<evidence type="ECO:0000256" key="10">
    <source>
        <dbReference type="ARBA" id="ARBA00023157"/>
    </source>
</evidence>
<feature type="chain" id="PRO_5042055228" description="Beta-mannosidase" evidence="16">
    <location>
        <begin position="18"/>
        <end position="1858"/>
    </location>
</feature>
<evidence type="ECO:0000256" key="6">
    <source>
        <dbReference type="ARBA" id="ARBA00012754"/>
    </source>
</evidence>
<feature type="domain" description="MHD" evidence="17">
    <location>
        <begin position="1489"/>
        <end position="1751"/>
    </location>
</feature>
<dbReference type="InterPro" id="IPR006103">
    <property type="entry name" value="Glyco_hydro_2_cat"/>
</dbReference>
<dbReference type="Proteomes" id="UP001233172">
    <property type="component" value="Unassembled WGS sequence"/>
</dbReference>
<evidence type="ECO:0000256" key="3">
    <source>
        <dbReference type="ARBA" id="ARBA00004371"/>
    </source>
</evidence>
<dbReference type="SUPFAM" id="SSF49303">
    <property type="entry name" value="beta-Galactosidase/glucuronidase domain"/>
    <property type="match status" value="4"/>
</dbReference>
<feature type="signal peptide" evidence="16">
    <location>
        <begin position="1"/>
        <end position="17"/>
    </location>
</feature>
<comment type="subcellular location">
    <subcellularLocation>
        <location evidence="3">Lysosome</location>
    </subcellularLocation>
</comment>
<comment type="function">
    <text evidence="2">Exoglycosidase that cleaves the single beta-linked mannose residue from the non-reducing end of all N-linked glycoprotein oligosaccharides.</text>
</comment>
<comment type="similarity">
    <text evidence="4">Belongs to the glycosyl hydrolase 2 family.</text>
</comment>
<dbReference type="PANTHER" id="PTHR43730:SF1">
    <property type="entry name" value="BETA-MANNOSIDASE"/>
    <property type="match status" value="1"/>
</dbReference>
<dbReference type="PANTHER" id="PTHR43730">
    <property type="entry name" value="BETA-MANNOSIDASE"/>
    <property type="match status" value="1"/>
</dbReference>
<evidence type="ECO:0000256" key="8">
    <source>
        <dbReference type="ARBA" id="ARBA00022729"/>
    </source>
</evidence>
<dbReference type="InterPro" id="IPR041625">
    <property type="entry name" value="Beta-mannosidase_Ig"/>
</dbReference>
<evidence type="ECO:0000313" key="18">
    <source>
        <dbReference type="EMBL" id="KAK0060019.1"/>
    </source>
</evidence>
<evidence type="ECO:0000259" key="17">
    <source>
        <dbReference type="PROSITE" id="PS51072"/>
    </source>
</evidence>
<evidence type="ECO:0000256" key="15">
    <source>
        <dbReference type="ARBA" id="ARBA00033445"/>
    </source>
</evidence>
<keyword evidence="13" id="KW-0326">Glycosidase</keyword>
<reference evidence="18" key="1">
    <citation type="journal article" date="2023" name="PLoS Negl. Trop. Dis.">
        <title>A genome sequence for Biomphalaria pfeifferi, the major vector snail for the human-infecting parasite Schistosoma mansoni.</title>
        <authorList>
            <person name="Bu L."/>
            <person name="Lu L."/>
            <person name="Laidemitt M.R."/>
            <person name="Zhang S.M."/>
            <person name="Mutuku M."/>
            <person name="Mkoji G."/>
            <person name="Steinauer M."/>
            <person name="Loker E.S."/>
        </authorList>
    </citation>
    <scope>NUCLEOTIDE SEQUENCE</scope>
    <source>
        <strain evidence="18">KasaAsao</strain>
    </source>
</reference>
<evidence type="ECO:0000256" key="14">
    <source>
        <dbReference type="ARBA" id="ARBA00032581"/>
    </source>
</evidence>
<evidence type="ECO:0000256" key="9">
    <source>
        <dbReference type="ARBA" id="ARBA00022801"/>
    </source>
</evidence>
<dbReference type="GO" id="GO:0006516">
    <property type="term" value="P:glycoprotein catabolic process"/>
    <property type="evidence" value="ECO:0007669"/>
    <property type="project" value="TreeGrafter"/>
</dbReference>
<dbReference type="InterPro" id="IPR050887">
    <property type="entry name" value="Beta-mannosidase_GH2"/>
</dbReference>
<organism evidence="18 19">
    <name type="scientific">Biomphalaria pfeifferi</name>
    <name type="common">Bloodfluke planorb</name>
    <name type="synonym">Freshwater snail</name>
    <dbReference type="NCBI Taxonomy" id="112525"/>
    <lineage>
        <taxon>Eukaryota</taxon>
        <taxon>Metazoa</taxon>
        <taxon>Spiralia</taxon>
        <taxon>Lophotrochozoa</taxon>
        <taxon>Mollusca</taxon>
        <taxon>Gastropoda</taxon>
        <taxon>Heterobranchia</taxon>
        <taxon>Euthyneura</taxon>
        <taxon>Panpulmonata</taxon>
        <taxon>Hygrophila</taxon>
        <taxon>Lymnaeoidea</taxon>
        <taxon>Planorbidae</taxon>
        <taxon>Biomphalaria</taxon>
    </lineage>
</organism>
<dbReference type="InterPro" id="IPR008979">
    <property type="entry name" value="Galactose-bd-like_sf"/>
</dbReference>
<dbReference type="EMBL" id="JASAOG010000038">
    <property type="protein sequence ID" value="KAK0060019.1"/>
    <property type="molecule type" value="Genomic_DNA"/>
</dbReference>
<evidence type="ECO:0000256" key="11">
    <source>
        <dbReference type="ARBA" id="ARBA00023180"/>
    </source>
</evidence>
<dbReference type="FunFam" id="2.60.120.260:FF:000060">
    <property type="entry name" value="Probable beta-mannosidase"/>
    <property type="match status" value="2"/>
</dbReference>
<evidence type="ECO:0000256" key="13">
    <source>
        <dbReference type="ARBA" id="ARBA00023295"/>
    </source>
</evidence>
<dbReference type="InterPro" id="IPR036156">
    <property type="entry name" value="Beta-gal/glucu_dom_sf"/>
</dbReference>
<keyword evidence="19" id="KW-1185">Reference proteome</keyword>
<keyword evidence="8 16" id="KW-0732">Signal</keyword>
<dbReference type="SUPFAM" id="SSF51445">
    <property type="entry name" value="(Trans)glycosidases"/>
    <property type="match status" value="2"/>
</dbReference>
<dbReference type="SUPFAM" id="SSF49785">
    <property type="entry name" value="Galactose-binding domain-like"/>
    <property type="match status" value="2"/>
</dbReference>
<evidence type="ECO:0000256" key="16">
    <source>
        <dbReference type="SAM" id="SignalP"/>
    </source>
</evidence>
<dbReference type="GO" id="GO:0005975">
    <property type="term" value="P:carbohydrate metabolic process"/>
    <property type="evidence" value="ECO:0007669"/>
    <property type="project" value="InterPro"/>
</dbReference>
<evidence type="ECO:0000256" key="4">
    <source>
        <dbReference type="ARBA" id="ARBA00007401"/>
    </source>
</evidence>
<comment type="catalytic activity">
    <reaction evidence="1">
        <text>Hydrolysis of terminal, non-reducing beta-D-mannose residues in beta-D-mannosides.</text>
        <dbReference type="EC" id="3.2.1.25"/>
    </reaction>
</comment>
<keyword evidence="9" id="KW-0378">Hydrolase</keyword>
<dbReference type="InterPro" id="IPR028565">
    <property type="entry name" value="MHD"/>
</dbReference>
<dbReference type="Pfam" id="PF02836">
    <property type="entry name" value="Glyco_hydro_2_C"/>
    <property type="match status" value="1"/>
</dbReference>
<proteinExistence type="inferred from homology"/>
<sequence length="1858" mass="210573">MFKYTVIFFFIIHNVHAYYRVDLGGNWTLTDDWSGIKTFGRVPGSMYTALVDNGIIQNPLYRQNDVNLAWIGYTDWNYTFSFSINRDKVLSKVLVCEGLDTMAVININGKKIGQTDNMFVKYSWDVTDIVQPGVNTISILFTSAVKEAAERANKSAYLIPPQCPPSVENGECHVNQIRKEQCSFGWDWGPSFPTQGIWKPIYLENFNTAIISDLSAVVSKENSQWLISVAVYFTMTGNSTIKGQLFADLSSMNVSYNQQVFISAVNTVAKFVLAIPASTSVPLWWPKGYGQQPLFNLSVTLTTDSDKSVKQIRLGFRTVELVQEPVTNNTDLGLTFYFRVNGIPIFLKGSNWIPADNFQERVTFDDLKYLLTSAVLANINSLRVWGGGRFNITTVYESNDFYNLCDELGILIWQDFMFSVAMYPTREEFLESVTMEVKHQVQRLKHHPSIILWAGNNENEKGLRQNWFDTDKNFSLYYHDYLQLYVNTIKPIVNEEDWSREYLTSSPTNGKESEKEGYVAFDPDSEFYGDIHFYNYMIDQWDARLFEVPRMASEYGIQAWCNNETLAEVFIPSDYEMNSKMVSHRQHHVGGNLEMAAEVGLHLNLPDSTNPAVKFTDFIYLTQINQAMSIRSQTEHYRRHQSELLPDGRGLTMGALYWQLNDIWQAPTWASIDYSGSWKMLHYFAKSFFMKNLISPYYVDDKILDVYIVMDEIAIQEVKNGVNGSLSFAPLTHPKDFRSYLTSDILSLMKKSSLAVQGSLKIDMHVYTNFEPIHSWTVSYNLTTTSASVFRKSIDDLLSESGCPAKEKCILYLSSTDSSGVPVSSTWFALTYPKYSTLPPAHVQIQSVVKVDANTFQIELYSNAVALYVWLSLDEIKGHFSDNGFPMLTSAIVVMFYSTADVTADRLASELKMKVLLMVFKMDSMSRIRFVLHLCLTANLFSHSHGYTKFDLADERWVLTSQGPGLVITTTAKVPGSVHTALYNVKAIPDPLYRDNDVKLAWVGRTNWNYSKFFPVNSTITNVKRIQLVCEGLDTIATITLNDTVVGHSDNMFVRKVIDVTDQVKAGNTNLVISFKSPVQEAAERANRSEYVIPPECPSSVQNGECHVNQIRKEQCSFSWDWGPSFPTLGVWKPIYAELFDSAIIRDVTAVVNKVNSEWQVIIEAIFDVIGDSEYEGTITATLPGISLTYSMNVTPSASNNYVKFIIKVPEALVSLWWPNGYGSQALYDLKVTFATDSDVTERTIRVGFRTVELVQTKVSNNTEQGLTFYFKINGVPIFLKGSNWIPADSFQDKITKDQLLYLLESAANVSTNAMRVWGGGVYESDDFYELCDELGIMIWQDFMFSVALYPTYGEFLDSVSTEIKQQVWRLKPHPSIIVWAGNNENEAGLRQNWFGTNKDYMLYYIDYLVLYAKTIKLIIDAEDPTRNYLTSSPSNGQETVKEGYVAQDPGSEFYGDVHFYDYSVDQWNVKGFKIPRMASEYGVQAWCNNETLADVFTSNDYAMDSDMVNHRQHHGGGNKEMAAEVSLHINLPVSPDGKQKFIDFIYLTQINQAMCIRSQTEHYRRHQSELLPDGRGLTMGALYWQLNDIWQAPTWASIDYSGSWKMLHYYAKLFFRKNLISPYYLDDNTLDVYIVNDEIAVKEVRDPVSGQLSLRPMIQISDYTNSEIPSKDTSKYLQGAIKASSGYLRVDIYQYSSLSALFSWNVSYSLTTTSASVFRKSIDDLLSESGCPAKEKCVLYLSSTDSSGVSVSSTWFALTYPKYSTLPPAHVQISGVVKLDQNTFEISLSSNVVALYVWLSTDIMGHFSDNGFPIFAANTKVLFFPAFDVTAAELTSQLRVRSLTDVNNNNSTNTVIG</sequence>
<protein>
    <recommendedName>
        <fullName evidence="7">Beta-mannosidase</fullName>
        <ecNumber evidence="6">3.2.1.25</ecNumber>
    </recommendedName>
    <alternativeName>
        <fullName evidence="14">Lysosomal beta A mannosidase</fullName>
    </alternativeName>
    <alternativeName>
        <fullName evidence="15">Mannanase</fullName>
    </alternativeName>
</protein>
<evidence type="ECO:0000256" key="5">
    <source>
        <dbReference type="ARBA" id="ARBA00011245"/>
    </source>
</evidence>
<dbReference type="Gene3D" id="3.20.20.80">
    <property type="entry name" value="Glycosidases"/>
    <property type="match status" value="2"/>
</dbReference>
<keyword evidence="11" id="KW-0325">Glycoprotein</keyword>
<dbReference type="InterPro" id="IPR054593">
    <property type="entry name" value="Beta-mannosidase-like_N2"/>
</dbReference>
<evidence type="ECO:0000256" key="7">
    <source>
        <dbReference type="ARBA" id="ARBA00015707"/>
    </source>
</evidence>
<dbReference type="Gene3D" id="2.60.40.10">
    <property type="entry name" value="Immunoglobulins"/>
    <property type="match status" value="4"/>
</dbReference>
<evidence type="ECO:0000256" key="2">
    <source>
        <dbReference type="ARBA" id="ARBA00003150"/>
    </source>
</evidence>
<evidence type="ECO:0000256" key="1">
    <source>
        <dbReference type="ARBA" id="ARBA00000829"/>
    </source>
</evidence>
<dbReference type="Pfam" id="PF17753">
    <property type="entry name" value="Ig_mannosidase"/>
    <property type="match status" value="2"/>
</dbReference>
<dbReference type="InterPro" id="IPR017853">
    <property type="entry name" value="GH"/>
</dbReference>
<dbReference type="GO" id="GO:0005764">
    <property type="term" value="C:lysosome"/>
    <property type="evidence" value="ECO:0007669"/>
    <property type="project" value="UniProtKB-SubCell"/>
</dbReference>
<dbReference type="InterPro" id="IPR013783">
    <property type="entry name" value="Ig-like_fold"/>
</dbReference>
<gene>
    <name evidence="18" type="ORF">Bpfe_010547</name>
</gene>
<evidence type="ECO:0000313" key="19">
    <source>
        <dbReference type="Proteomes" id="UP001233172"/>
    </source>
</evidence>
<keyword evidence="12" id="KW-0458">Lysosome</keyword>
<dbReference type="EC" id="3.2.1.25" evidence="6"/>
<dbReference type="Pfam" id="PF22666">
    <property type="entry name" value="Glyco_hydro_2_N2"/>
    <property type="match status" value="2"/>
</dbReference>
<comment type="subunit">
    <text evidence="5">Monomer.</text>
</comment>